<protein>
    <recommendedName>
        <fullName evidence="3">DDE-1 domain-containing protein</fullName>
    </recommendedName>
</protein>
<dbReference type="EMBL" id="ML994634">
    <property type="protein sequence ID" value="KAF2185194.1"/>
    <property type="molecule type" value="Genomic_DNA"/>
</dbReference>
<evidence type="ECO:0000313" key="2">
    <source>
        <dbReference type="Proteomes" id="UP000800200"/>
    </source>
</evidence>
<evidence type="ECO:0008006" key="3">
    <source>
        <dbReference type="Google" id="ProtNLM"/>
    </source>
</evidence>
<proteinExistence type="predicted"/>
<reference evidence="1" key="1">
    <citation type="journal article" date="2020" name="Stud. Mycol.">
        <title>101 Dothideomycetes genomes: a test case for predicting lifestyles and emergence of pathogens.</title>
        <authorList>
            <person name="Haridas S."/>
            <person name="Albert R."/>
            <person name="Binder M."/>
            <person name="Bloem J."/>
            <person name="Labutti K."/>
            <person name="Salamov A."/>
            <person name="Andreopoulos B."/>
            <person name="Baker S."/>
            <person name="Barry K."/>
            <person name="Bills G."/>
            <person name="Bluhm B."/>
            <person name="Cannon C."/>
            <person name="Castanera R."/>
            <person name="Culley D."/>
            <person name="Daum C."/>
            <person name="Ezra D."/>
            <person name="Gonzalez J."/>
            <person name="Henrissat B."/>
            <person name="Kuo A."/>
            <person name="Liang C."/>
            <person name="Lipzen A."/>
            <person name="Lutzoni F."/>
            <person name="Magnuson J."/>
            <person name="Mondo S."/>
            <person name="Nolan M."/>
            <person name="Ohm R."/>
            <person name="Pangilinan J."/>
            <person name="Park H.-J."/>
            <person name="Ramirez L."/>
            <person name="Alfaro M."/>
            <person name="Sun H."/>
            <person name="Tritt A."/>
            <person name="Yoshinaga Y."/>
            <person name="Zwiers L.-H."/>
            <person name="Turgeon B."/>
            <person name="Goodwin S."/>
            <person name="Spatafora J."/>
            <person name="Crous P."/>
            <person name="Grigoriev I."/>
        </authorList>
    </citation>
    <scope>NUCLEOTIDE SEQUENCE</scope>
    <source>
        <strain evidence="1">CBS 207.26</strain>
    </source>
</reference>
<evidence type="ECO:0000313" key="1">
    <source>
        <dbReference type="EMBL" id="KAF2185194.1"/>
    </source>
</evidence>
<accession>A0A6A6E050</accession>
<keyword evidence="2" id="KW-1185">Reference proteome</keyword>
<name>A0A6A6E050_9PEZI</name>
<dbReference type="OrthoDB" id="5425161at2759"/>
<organism evidence="1 2">
    <name type="scientific">Zopfia rhizophila CBS 207.26</name>
    <dbReference type="NCBI Taxonomy" id="1314779"/>
    <lineage>
        <taxon>Eukaryota</taxon>
        <taxon>Fungi</taxon>
        <taxon>Dikarya</taxon>
        <taxon>Ascomycota</taxon>
        <taxon>Pezizomycotina</taxon>
        <taxon>Dothideomycetes</taxon>
        <taxon>Dothideomycetes incertae sedis</taxon>
        <taxon>Zopfiaceae</taxon>
        <taxon>Zopfia</taxon>
    </lineage>
</organism>
<sequence>MHAQKSIASYRRPTPPLGRDWVSRWLAQNPDVHKVKQKAKDKDRINAQKYEEIELHFEIFKRKIANSGILPDDIWNFDETGFRVGCGGNQIIITMGNEKSCTIGSKTNRDFLTSVEAISAAGEVIPPMLTLKGVNHLTQWHNRTHLSADYLMATSDSSYSNDQLAPKWIAHFEKHSAKPRKAHTGS</sequence>
<dbReference type="Proteomes" id="UP000800200">
    <property type="component" value="Unassembled WGS sequence"/>
</dbReference>
<dbReference type="AlphaFoldDB" id="A0A6A6E050"/>
<gene>
    <name evidence="1" type="ORF">K469DRAFT_688019</name>
</gene>